<evidence type="ECO:0000313" key="2">
    <source>
        <dbReference type="EMBL" id="KAA8818624.1"/>
    </source>
</evidence>
<keyword evidence="1" id="KW-0812">Transmembrane</keyword>
<evidence type="ECO:0000256" key="1">
    <source>
        <dbReference type="SAM" id="Phobius"/>
    </source>
</evidence>
<keyword evidence="5" id="KW-1185">Reference proteome</keyword>
<evidence type="ECO:0000313" key="5">
    <source>
        <dbReference type="Proteomes" id="UP000374630"/>
    </source>
</evidence>
<feature type="transmembrane region" description="Helical" evidence="1">
    <location>
        <begin position="140"/>
        <end position="164"/>
    </location>
</feature>
<dbReference type="OrthoDB" id="81897at2"/>
<dbReference type="EMBL" id="RZNZ01000014">
    <property type="protein sequence ID" value="KAA8818624.1"/>
    <property type="molecule type" value="Genomic_DNA"/>
</dbReference>
<accession>A0A5J5E2Q5</accession>
<evidence type="ECO:0000313" key="3">
    <source>
        <dbReference type="EMBL" id="KAA8823079.1"/>
    </source>
</evidence>
<comment type="caution">
    <text evidence="3">The sequence shown here is derived from an EMBL/GenBank/DDBJ whole genome shotgun (WGS) entry which is preliminary data.</text>
</comment>
<keyword evidence="1" id="KW-1133">Transmembrane helix</keyword>
<proteinExistence type="predicted"/>
<dbReference type="Proteomes" id="UP000374630">
    <property type="component" value="Unassembled WGS sequence"/>
</dbReference>
<organism evidence="3 4">
    <name type="scientific">Bifidobacterium vespertilionis</name>
    <dbReference type="NCBI Taxonomy" id="2562524"/>
    <lineage>
        <taxon>Bacteria</taxon>
        <taxon>Bacillati</taxon>
        <taxon>Actinomycetota</taxon>
        <taxon>Actinomycetes</taxon>
        <taxon>Bifidobacteriales</taxon>
        <taxon>Bifidobacteriaceae</taxon>
        <taxon>Bifidobacterium</taxon>
    </lineage>
</organism>
<feature type="transmembrane region" description="Helical" evidence="1">
    <location>
        <begin position="176"/>
        <end position="199"/>
    </location>
</feature>
<dbReference type="Proteomes" id="UP000345527">
    <property type="component" value="Unassembled WGS sequence"/>
</dbReference>
<feature type="transmembrane region" description="Helical" evidence="1">
    <location>
        <begin position="32"/>
        <end position="51"/>
    </location>
</feature>
<reference evidence="4 5" key="1">
    <citation type="journal article" date="2019" name="Syst. Appl. Microbiol.">
        <title>Characterization of Bifidobacterium species in feaces of the Egyptian fruit bat: Description of B. vespertilionis sp. nov. and B. rousetti sp. nov.</title>
        <authorList>
            <person name="Modesto M."/>
            <person name="Satti M."/>
            <person name="Watanabe K."/>
            <person name="Puglisi E."/>
            <person name="Morelli L."/>
            <person name="Huang C.-H."/>
            <person name="Liou J.-S."/>
            <person name="Miyashita M."/>
            <person name="Tamura T."/>
            <person name="Saito S."/>
            <person name="Mori K."/>
            <person name="Huang L."/>
            <person name="Sciavilla P."/>
            <person name="Sandri C."/>
            <person name="Spiezio C."/>
            <person name="Vitali F."/>
            <person name="Cavalieri D."/>
            <person name="Perpetuini G."/>
            <person name="Tofalo R."/>
            <person name="Bonetti A."/>
            <person name="Arita M."/>
            <person name="Mattarelli P."/>
        </authorList>
    </citation>
    <scope>NUCLEOTIDE SEQUENCE [LARGE SCALE GENOMIC DNA]</scope>
    <source>
        <strain evidence="2 5">RST16</strain>
        <strain evidence="3 4">RST8</strain>
    </source>
</reference>
<name>A0A5J5E2Q5_9BIFI</name>
<feature type="transmembrane region" description="Helical" evidence="1">
    <location>
        <begin position="108"/>
        <end position="128"/>
    </location>
</feature>
<evidence type="ECO:0000313" key="4">
    <source>
        <dbReference type="Proteomes" id="UP000345527"/>
    </source>
</evidence>
<gene>
    <name evidence="3" type="ORF">EM848_06930</name>
    <name evidence="2" type="ORF">EMO90_09645</name>
</gene>
<feature type="transmembrane region" description="Helical" evidence="1">
    <location>
        <begin position="242"/>
        <end position="260"/>
    </location>
</feature>
<dbReference type="AlphaFoldDB" id="A0A5J5E2Q5"/>
<sequence length="291" mass="33014">MTSLTVKIIAAACMALAGIGMRVPGAPAWLEWFAYPSLILFMFMVGWSCEYTRNRGDYLVRLYMSGVVAAIIQTVFRVEPNPFPLLLQIAILIVILRDGDRMKRARYIALYVLWQVVWFVLLNQIFPFRELPWLADYRNMIVAFFALIPTWDYRLGMVVVGVLMWRFRRSPRKLGITVLAAVVVWIAMMNTRIGLWVLYLPYHLDALGPGAIGLGAVDPGSTAWAIALQYIGFDPYAMGAPLFAQPLWLIAAALPVMLLYNRRRGFPNPDSVSRKWFFYFLYPAGLIACAG</sequence>
<keyword evidence="1" id="KW-0472">Membrane</keyword>
<dbReference type="EMBL" id="RZOA01000012">
    <property type="protein sequence ID" value="KAA8823079.1"/>
    <property type="molecule type" value="Genomic_DNA"/>
</dbReference>
<protein>
    <submittedName>
        <fullName evidence="3">Uncharacterized protein</fullName>
    </submittedName>
</protein>
<dbReference type="RefSeq" id="WP_150354205.1">
    <property type="nucleotide sequence ID" value="NZ_JAFEJW010000014.1"/>
</dbReference>